<evidence type="ECO:0000313" key="2">
    <source>
        <dbReference type="EMBL" id="KIM89208.1"/>
    </source>
</evidence>
<reference evidence="3" key="2">
    <citation type="submission" date="2015-01" db="EMBL/GenBank/DDBJ databases">
        <title>Evolutionary Origins and Diversification of the Mycorrhizal Mutualists.</title>
        <authorList>
            <consortium name="DOE Joint Genome Institute"/>
            <consortium name="Mycorrhizal Genomics Consortium"/>
            <person name="Kohler A."/>
            <person name="Kuo A."/>
            <person name="Nagy L.G."/>
            <person name="Floudas D."/>
            <person name="Copeland A."/>
            <person name="Barry K.W."/>
            <person name="Cichocki N."/>
            <person name="Veneault-Fourrey C."/>
            <person name="LaButti K."/>
            <person name="Lindquist E.A."/>
            <person name="Lipzen A."/>
            <person name="Lundell T."/>
            <person name="Morin E."/>
            <person name="Murat C."/>
            <person name="Riley R."/>
            <person name="Ohm R."/>
            <person name="Sun H."/>
            <person name="Tunlid A."/>
            <person name="Henrissat B."/>
            <person name="Grigoriev I.V."/>
            <person name="Hibbett D.S."/>
            <person name="Martin F."/>
        </authorList>
    </citation>
    <scope>NUCLEOTIDE SEQUENCE [LARGE SCALE GENOMIC DNA]</scope>
    <source>
        <strain evidence="3">F 1598</strain>
    </source>
</reference>
<dbReference type="EMBL" id="KN832975">
    <property type="protein sequence ID" value="KIM89208.1"/>
    <property type="molecule type" value="Genomic_DNA"/>
</dbReference>
<dbReference type="HOGENOM" id="CLU_018544_3_2_1"/>
<dbReference type="InParanoid" id="A0A0C3BRS9"/>
<dbReference type="OrthoDB" id="3365698at2759"/>
<keyword evidence="3" id="KW-1185">Reference proteome</keyword>
<reference evidence="2 3" key="1">
    <citation type="submission" date="2014-04" db="EMBL/GenBank/DDBJ databases">
        <authorList>
            <consortium name="DOE Joint Genome Institute"/>
            <person name="Kuo A."/>
            <person name="Tarkka M."/>
            <person name="Buscot F."/>
            <person name="Kohler A."/>
            <person name="Nagy L.G."/>
            <person name="Floudas D."/>
            <person name="Copeland A."/>
            <person name="Barry K.W."/>
            <person name="Cichocki N."/>
            <person name="Veneault-Fourrey C."/>
            <person name="LaButti K."/>
            <person name="Lindquist E.A."/>
            <person name="Lipzen A."/>
            <person name="Lundell T."/>
            <person name="Morin E."/>
            <person name="Murat C."/>
            <person name="Sun H."/>
            <person name="Tunlid A."/>
            <person name="Henrissat B."/>
            <person name="Grigoriev I.V."/>
            <person name="Hibbett D.S."/>
            <person name="Martin F."/>
            <person name="Nordberg H.P."/>
            <person name="Cantor M.N."/>
            <person name="Hua S.X."/>
        </authorList>
    </citation>
    <scope>NUCLEOTIDE SEQUENCE [LARGE SCALE GENOMIC DNA]</scope>
    <source>
        <strain evidence="2 3">F 1598</strain>
    </source>
</reference>
<protein>
    <submittedName>
        <fullName evidence="2">Uncharacterized protein</fullName>
    </submittedName>
</protein>
<feature type="region of interest" description="Disordered" evidence="1">
    <location>
        <begin position="1"/>
        <end position="20"/>
    </location>
</feature>
<sequence>MNSPFQHHLNSNYAPSEDERHDIAQIITEQDKRISQLDEEIHRLNLLLQPLLRDKGQVHASREAHRQLLSPSRRIPPELWGEVFVHCLPASKFVKIDVQEAPMLLAQVSSP</sequence>
<accession>A0A0C3BRS9</accession>
<evidence type="ECO:0000313" key="3">
    <source>
        <dbReference type="Proteomes" id="UP000054166"/>
    </source>
</evidence>
<dbReference type="Proteomes" id="UP000054166">
    <property type="component" value="Unassembled WGS sequence"/>
</dbReference>
<organism evidence="2 3">
    <name type="scientific">Piloderma croceum (strain F 1598)</name>
    <dbReference type="NCBI Taxonomy" id="765440"/>
    <lineage>
        <taxon>Eukaryota</taxon>
        <taxon>Fungi</taxon>
        <taxon>Dikarya</taxon>
        <taxon>Basidiomycota</taxon>
        <taxon>Agaricomycotina</taxon>
        <taxon>Agaricomycetes</taxon>
        <taxon>Agaricomycetidae</taxon>
        <taxon>Atheliales</taxon>
        <taxon>Atheliaceae</taxon>
        <taxon>Piloderma</taxon>
    </lineage>
</organism>
<evidence type="ECO:0000256" key="1">
    <source>
        <dbReference type="SAM" id="MobiDB-lite"/>
    </source>
</evidence>
<proteinExistence type="predicted"/>
<name>A0A0C3BRS9_PILCF</name>
<dbReference type="AlphaFoldDB" id="A0A0C3BRS9"/>
<gene>
    <name evidence="2" type="ORF">PILCRDRAFT_61293</name>
</gene>
<dbReference type="STRING" id="765440.A0A0C3BRS9"/>
<feature type="compositionally biased region" description="Polar residues" evidence="1">
    <location>
        <begin position="1"/>
        <end position="14"/>
    </location>
</feature>